<dbReference type="InterPro" id="IPR001307">
    <property type="entry name" value="Thiosulphate_STrfase_CS"/>
</dbReference>
<evidence type="ECO:0000259" key="2">
    <source>
        <dbReference type="PROSITE" id="PS50206"/>
    </source>
</evidence>
<dbReference type="PROSITE" id="PS00380">
    <property type="entry name" value="RHODANESE_1"/>
    <property type="match status" value="1"/>
</dbReference>
<dbReference type="InterPro" id="IPR051126">
    <property type="entry name" value="Thiosulfate_sulfurtransferase"/>
</dbReference>
<protein>
    <submittedName>
        <fullName evidence="3">Sulfurtransferase</fullName>
    </submittedName>
</protein>
<proteinExistence type="predicted"/>
<dbReference type="PANTHER" id="PTHR43855">
    <property type="entry name" value="THIOSULFATE SULFURTRANSFERASE"/>
    <property type="match status" value="1"/>
</dbReference>
<dbReference type="InterPro" id="IPR036873">
    <property type="entry name" value="Rhodanese-like_dom_sf"/>
</dbReference>
<name>A0A430KSM2_9GAMM</name>
<keyword evidence="1" id="KW-0677">Repeat</keyword>
<dbReference type="CDD" id="cd01448">
    <property type="entry name" value="TST_Repeat_1"/>
    <property type="match status" value="1"/>
</dbReference>
<dbReference type="OrthoDB" id="9781034at2"/>
<comment type="caution">
    <text evidence="3">The sequence shown here is derived from an EMBL/GenBank/DDBJ whole genome shotgun (WGS) entry which is preliminary data.</text>
</comment>
<dbReference type="EMBL" id="RQXW01000005">
    <property type="protein sequence ID" value="RTE66497.1"/>
    <property type="molecule type" value="Genomic_DNA"/>
</dbReference>
<dbReference type="Gene3D" id="3.40.250.10">
    <property type="entry name" value="Rhodanese-like domain"/>
    <property type="match status" value="2"/>
</dbReference>
<dbReference type="Pfam" id="PF00581">
    <property type="entry name" value="Rhodanese"/>
    <property type="match status" value="2"/>
</dbReference>
<dbReference type="SUPFAM" id="SSF52821">
    <property type="entry name" value="Rhodanese/Cell cycle control phosphatase"/>
    <property type="match status" value="2"/>
</dbReference>
<feature type="domain" description="Rhodanese" evidence="2">
    <location>
        <begin position="158"/>
        <end position="277"/>
    </location>
</feature>
<organism evidence="3 4">
    <name type="scientific">Amphritea opalescens</name>
    <dbReference type="NCBI Taxonomy" id="2490544"/>
    <lineage>
        <taxon>Bacteria</taxon>
        <taxon>Pseudomonadati</taxon>
        <taxon>Pseudomonadota</taxon>
        <taxon>Gammaproteobacteria</taxon>
        <taxon>Oceanospirillales</taxon>
        <taxon>Oceanospirillaceae</taxon>
        <taxon>Amphritea</taxon>
    </lineage>
</organism>
<dbReference type="RefSeq" id="WP_126158096.1">
    <property type="nucleotide sequence ID" value="NZ_RQXW01000005.1"/>
</dbReference>
<dbReference type="PANTHER" id="PTHR43855:SF1">
    <property type="entry name" value="THIOSULFATE SULFURTRANSFERASE"/>
    <property type="match status" value="1"/>
</dbReference>
<evidence type="ECO:0000313" key="4">
    <source>
        <dbReference type="Proteomes" id="UP000283087"/>
    </source>
</evidence>
<dbReference type="InterPro" id="IPR001763">
    <property type="entry name" value="Rhodanese-like_dom"/>
</dbReference>
<sequence>MTTVLLDPQELQQKIDNEKVVLIDTRNPEQFAAGHIPGAVNIHDIFTFLAASTPEGIAELKGKFAGVFGKAGLSGEETAVVYEDSMNSGFGQSCRGYFLLCYLGYPKVSILHGGFQAWKAAGLAETTEVFTPVAAEFPLDHSADGLMVDKDDVLKALGNDEIVLLDVRDVDEWVGTSSSPYGRDYSSRKGRLPGARWLEWYRMMKPGAVPVFKSSEEVLADCASVGINKESHVYIYCFKGARASNTLVALKAAGIENVKLYFGSWNEWAEDAALPIETGLPYAC</sequence>
<evidence type="ECO:0000256" key="1">
    <source>
        <dbReference type="ARBA" id="ARBA00022737"/>
    </source>
</evidence>
<evidence type="ECO:0000313" key="3">
    <source>
        <dbReference type="EMBL" id="RTE66497.1"/>
    </source>
</evidence>
<keyword evidence="4" id="KW-1185">Reference proteome</keyword>
<gene>
    <name evidence="3" type="ORF">EH243_07840</name>
</gene>
<accession>A0A430KSM2</accession>
<dbReference type="SMART" id="SM00450">
    <property type="entry name" value="RHOD"/>
    <property type="match status" value="2"/>
</dbReference>
<dbReference type="PROSITE" id="PS50206">
    <property type="entry name" value="RHODANESE_3"/>
    <property type="match status" value="2"/>
</dbReference>
<reference evidence="3 4" key="1">
    <citation type="submission" date="2018-11" db="EMBL/GenBank/DDBJ databases">
        <title>The draft genome sequence of Amphritea opalescens ANRC-JH13T.</title>
        <authorList>
            <person name="Fang Z."/>
            <person name="Zhang Y."/>
            <person name="Han X."/>
        </authorList>
    </citation>
    <scope>NUCLEOTIDE SEQUENCE [LARGE SCALE GENOMIC DNA]</scope>
    <source>
        <strain evidence="3 4">ANRC-JH13</strain>
    </source>
</reference>
<dbReference type="GO" id="GO:0004792">
    <property type="term" value="F:thiosulfate-cyanide sulfurtransferase activity"/>
    <property type="evidence" value="ECO:0007669"/>
    <property type="project" value="InterPro"/>
</dbReference>
<keyword evidence="3" id="KW-0808">Transferase</keyword>
<dbReference type="CDD" id="cd01449">
    <property type="entry name" value="TST_Repeat_2"/>
    <property type="match status" value="1"/>
</dbReference>
<dbReference type="AlphaFoldDB" id="A0A430KSM2"/>
<feature type="domain" description="Rhodanese" evidence="2">
    <location>
        <begin position="16"/>
        <end position="127"/>
    </location>
</feature>
<dbReference type="Proteomes" id="UP000283087">
    <property type="component" value="Unassembled WGS sequence"/>
</dbReference>